<comment type="catalytic activity">
    <reaction evidence="22">
        <text>heptan-2-one + NADPH + O2 + H(+) = pentyl acetate + NADP(+) + H2O</text>
        <dbReference type="Rhea" id="RHEA:54836"/>
        <dbReference type="ChEBI" id="CHEBI:5672"/>
        <dbReference type="ChEBI" id="CHEBI:15377"/>
        <dbReference type="ChEBI" id="CHEBI:15378"/>
        <dbReference type="ChEBI" id="CHEBI:15379"/>
        <dbReference type="ChEBI" id="CHEBI:57783"/>
        <dbReference type="ChEBI" id="CHEBI:58349"/>
        <dbReference type="ChEBI" id="CHEBI:87362"/>
    </reaction>
    <physiologicalReaction direction="left-to-right" evidence="22">
        <dbReference type="Rhea" id="RHEA:54837"/>
    </physiologicalReaction>
</comment>
<evidence type="ECO:0000256" key="33">
    <source>
        <dbReference type="PIRNR" id="PIRNR000332"/>
    </source>
</evidence>
<keyword evidence="36" id="KW-1185">Reference proteome</keyword>
<comment type="catalytic activity">
    <reaction evidence="30">
        <text>heptan-4-one + NADPH + O2 + H(+) = propyl butanoate + NADP(+) + H2O</text>
        <dbReference type="Rhea" id="RHEA:54852"/>
        <dbReference type="ChEBI" id="CHEBI:15377"/>
        <dbReference type="ChEBI" id="CHEBI:15378"/>
        <dbReference type="ChEBI" id="CHEBI:15379"/>
        <dbReference type="ChEBI" id="CHEBI:57783"/>
        <dbReference type="ChEBI" id="CHEBI:58349"/>
        <dbReference type="ChEBI" id="CHEBI:89484"/>
        <dbReference type="ChEBI" id="CHEBI:89719"/>
    </reaction>
    <physiologicalReaction direction="left-to-right" evidence="30">
        <dbReference type="Rhea" id="RHEA:54853"/>
    </physiologicalReaction>
</comment>
<keyword evidence="15 33" id="KW-0503">Monooxygenase</keyword>
<dbReference type="Proteomes" id="UP000499080">
    <property type="component" value="Unassembled WGS sequence"/>
</dbReference>
<comment type="catalytic activity">
    <reaction evidence="29">
        <text>(2E)-geranial + NADPH + O2 + H(+) = (1E)-2,6-dimethylhepta-1,5-dien-1-yl formate + NADP(+) + H2O</text>
        <dbReference type="Rhea" id="RHEA:54860"/>
        <dbReference type="ChEBI" id="CHEBI:15377"/>
        <dbReference type="ChEBI" id="CHEBI:15378"/>
        <dbReference type="ChEBI" id="CHEBI:15379"/>
        <dbReference type="ChEBI" id="CHEBI:16980"/>
        <dbReference type="ChEBI" id="CHEBI:57783"/>
        <dbReference type="ChEBI" id="CHEBI:58349"/>
        <dbReference type="ChEBI" id="CHEBI:138375"/>
    </reaction>
    <physiologicalReaction direction="left-to-right" evidence="29">
        <dbReference type="Rhea" id="RHEA:54861"/>
    </physiologicalReaction>
</comment>
<dbReference type="PANTHER" id="PTHR23023">
    <property type="entry name" value="DIMETHYLANILINE MONOOXYGENASE"/>
    <property type="match status" value="1"/>
</dbReference>
<dbReference type="EC" id="1.-.-.-" evidence="34"/>
<dbReference type="PIRSF" id="PIRSF000332">
    <property type="entry name" value="FMO"/>
    <property type="match status" value="1"/>
</dbReference>
<gene>
    <name evidence="35" type="primary">FMO5_10</name>
    <name evidence="35" type="ORF">AVEN_143613_1</name>
</gene>
<evidence type="ECO:0000256" key="2">
    <source>
        <dbReference type="ARBA" id="ARBA00004389"/>
    </source>
</evidence>
<dbReference type="InterPro" id="IPR000960">
    <property type="entry name" value="Flavin_mOase"/>
</dbReference>
<evidence type="ECO:0000256" key="24">
    <source>
        <dbReference type="ARBA" id="ARBA00047864"/>
    </source>
</evidence>
<dbReference type="GO" id="GO:0005789">
    <property type="term" value="C:endoplasmic reticulum membrane"/>
    <property type="evidence" value="ECO:0007669"/>
    <property type="project" value="UniProtKB-SubCell"/>
</dbReference>
<evidence type="ECO:0000256" key="5">
    <source>
        <dbReference type="ARBA" id="ARBA00022481"/>
    </source>
</evidence>
<evidence type="ECO:0000256" key="19">
    <source>
        <dbReference type="ARBA" id="ARBA00045957"/>
    </source>
</evidence>
<comment type="catalytic activity">
    <reaction evidence="23">
        <text>sulcatone + NADPH + O2 + H(+) = 4-methylpent-3-en-1-yl acetate + NADP(+) + H2O</text>
        <dbReference type="Rhea" id="RHEA:54864"/>
        <dbReference type="ChEBI" id="CHEBI:15377"/>
        <dbReference type="ChEBI" id="CHEBI:15378"/>
        <dbReference type="ChEBI" id="CHEBI:15379"/>
        <dbReference type="ChEBI" id="CHEBI:16310"/>
        <dbReference type="ChEBI" id="CHEBI:57783"/>
        <dbReference type="ChEBI" id="CHEBI:58349"/>
        <dbReference type="ChEBI" id="CHEBI:138373"/>
    </reaction>
    <physiologicalReaction direction="left-to-right" evidence="23">
        <dbReference type="Rhea" id="RHEA:54865"/>
    </physiologicalReaction>
</comment>
<comment type="catalytic activity">
    <reaction evidence="26">
        <text>hypotaurine + NADPH + O2 + H(+) = taurine + NADP(+) + H2O</text>
        <dbReference type="Rhea" id="RHEA:69819"/>
        <dbReference type="ChEBI" id="CHEBI:15377"/>
        <dbReference type="ChEBI" id="CHEBI:15378"/>
        <dbReference type="ChEBI" id="CHEBI:15379"/>
        <dbReference type="ChEBI" id="CHEBI:57783"/>
        <dbReference type="ChEBI" id="CHEBI:57853"/>
        <dbReference type="ChEBI" id="CHEBI:58349"/>
        <dbReference type="ChEBI" id="CHEBI:507393"/>
        <dbReference type="EC" id="1.14.13.8"/>
    </reaction>
    <physiologicalReaction direction="left-to-right" evidence="26">
        <dbReference type="Rhea" id="RHEA:69820"/>
    </physiologicalReaction>
</comment>
<proteinExistence type="inferred from homology"/>
<evidence type="ECO:0000256" key="29">
    <source>
        <dbReference type="ARBA" id="ARBA00048989"/>
    </source>
</evidence>
<evidence type="ECO:0000256" key="10">
    <source>
        <dbReference type="ARBA" id="ARBA00022827"/>
    </source>
</evidence>
<keyword evidence="10 33" id="KW-0274">FAD</keyword>
<keyword evidence="12 33" id="KW-0521">NADP</keyword>
<reference evidence="35 36" key="1">
    <citation type="journal article" date="2019" name="Sci. Rep.">
        <title>Orb-weaving spider Araneus ventricosus genome elucidates the spidroin gene catalogue.</title>
        <authorList>
            <person name="Kono N."/>
            <person name="Nakamura H."/>
            <person name="Ohtoshi R."/>
            <person name="Moran D.A.P."/>
            <person name="Shinohara A."/>
            <person name="Yoshida Y."/>
            <person name="Fujiwara M."/>
            <person name="Mori M."/>
            <person name="Tomita M."/>
            <person name="Arakawa K."/>
        </authorList>
    </citation>
    <scope>NUCLEOTIDE SEQUENCE [LARGE SCALE GENOMIC DNA]</scope>
</reference>
<keyword evidence="17 33" id="KW-0472">Membrane</keyword>
<comment type="function">
    <text evidence="18">Acts as a Baeyer-Villiger monooxygenase on a broad range of substrates. Catalyzes the insertion of an oxygen atom into a carbon-carbon bond adjacent to a carbonyl, which converts ketones to esters. Active on diverse carbonyl compounds, whereas soft nucleophiles are mostly non- or poorly reactive. In contrast with other forms of FMO it is non- or poorly active on 'classical' substrates such as drugs, pesticides, and dietary components containing soft nucleophilic heteroatoms. Able to oxidize drug molecules bearing a carbonyl group on an aliphatic chain, such as nabumetone and pentoxifylline. Also, in the absence of substrates, shows slow but yet significant NADPH oxidase activity. Acts as a positive modulator of cholesterol biosynthesis as well as glucose homeostasis, promoting metabolic aging via pleiotropic effects.</text>
</comment>
<dbReference type="EMBL" id="BGPR01000025">
    <property type="protein sequence ID" value="GBL81295.1"/>
    <property type="molecule type" value="Genomic_DNA"/>
</dbReference>
<evidence type="ECO:0000256" key="3">
    <source>
        <dbReference type="ARBA" id="ARBA00004524"/>
    </source>
</evidence>
<evidence type="ECO:0000256" key="21">
    <source>
        <dbReference type="ARBA" id="ARBA00047426"/>
    </source>
</evidence>
<evidence type="ECO:0000256" key="20">
    <source>
        <dbReference type="ARBA" id="ARBA00047338"/>
    </source>
</evidence>
<protein>
    <recommendedName>
        <fullName evidence="34">Flavin-containing monooxygenase</fullName>
        <ecNumber evidence="34">1.-.-.-</ecNumber>
    </recommendedName>
</protein>
<comment type="catalytic activity">
    <reaction evidence="27">
        <text>trimethylamine + NADPH + O2 = trimethylamine N-oxide + NADP(+) + H2O</text>
        <dbReference type="Rhea" id="RHEA:31979"/>
        <dbReference type="ChEBI" id="CHEBI:15377"/>
        <dbReference type="ChEBI" id="CHEBI:15379"/>
        <dbReference type="ChEBI" id="CHEBI:15724"/>
        <dbReference type="ChEBI" id="CHEBI:57783"/>
        <dbReference type="ChEBI" id="CHEBI:58349"/>
        <dbReference type="ChEBI" id="CHEBI:58389"/>
        <dbReference type="EC" id="1.14.13.148"/>
    </reaction>
    <physiologicalReaction direction="left-to-right" evidence="27">
        <dbReference type="Rhea" id="RHEA:31980"/>
    </physiologicalReaction>
</comment>
<comment type="catalytic activity">
    <reaction evidence="20">
        <text>hypotaurine + NADH + O2 + H(+) = taurine + NAD(+) + H2O</text>
        <dbReference type="Rhea" id="RHEA:74111"/>
        <dbReference type="ChEBI" id="CHEBI:15377"/>
        <dbReference type="ChEBI" id="CHEBI:15378"/>
        <dbReference type="ChEBI" id="CHEBI:15379"/>
        <dbReference type="ChEBI" id="CHEBI:57540"/>
        <dbReference type="ChEBI" id="CHEBI:57853"/>
        <dbReference type="ChEBI" id="CHEBI:57945"/>
        <dbReference type="ChEBI" id="CHEBI:507393"/>
        <dbReference type="EC" id="1.14.13.8"/>
    </reaction>
    <physiologicalReaction direction="left-to-right" evidence="20">
        <dbReference type="Rhea" id="RHEA:74112"/>
    </physiologicalReaction>
</comment>
<dbReference type="InterPro" id="IPR050346">
    <property type="entry name" value="FMO-like"/>
</dbReference>
<dbReference type="AlphaFoldDB" id="A0A4Y2AQ13"/>
<dbReference type="GO" id="GO:0047822">
    <property type="term" value="F:hypotaurine monooxygenase activity"/>
    <property type="evidence" value="ECO:0007669"/>
    <property type="project" value="RHEA"/>
</dbReference>
<comment type="cofactor">
    <cofactor evidence="1 33 34">
        <name>FAD</name>
        <dbReference type="ChEBI" id="CHEBI:57692"/>
    </cofactor>
</comment>
<keyword evidence="7 33" id="KW-0285">Flavoprotein</keyword>
<dbReference type="OrthoDB" id="66881at2759"/>
<keyword evidence="8" id="KW-0812">Transmembrane</keyword>
<keyword evidence="16" id="KW-0443">Lipid metabolism</keyword>
<name>A0A4Y2AQ13_ARAVE</name>
<keyword evidence="5" id="KW-0488">Methylation</keyword>
<evidence type="ECO:0000256" key="13">
    <source>
        <dbReference type="ARBA" id="ARBA00022989"/>
    </source>
</evidence>
<evidence type="ECO:0000256" key="7">
    <source>
        <dbReference type="ARBA" id="ARBA00022630"/>
    </source>
</evidence>
<comment type="function">
    <text evidence="19">Broad spectrum monooxygenase that catalyzes the oxygenation of a wide variety of nitrogen- and sulfur-containing compounds including xenobiotics. Catalyzes the S-oxygenation of hypotaurine to produce taurine, an organic osmolyte involved in cell volume regulation as well as a variety of cytoprotective and developmental processes. In vitro, catalyzes the N-oxygenation of trimethylamine (TMA) to produce trimethylamine N-oxide (TMAO) and could therefore participate to the detoxification of this compound that is generated by the action of gut microbiota from dietary precursors such as choline, choline containing compounds, betaine or L-carnitine.</text>
</comment>
<evidence type="ECO:0000256" key="26">
    <source>
        <dbReference type="ARBA" id="ARBA00048041"/>
    </source>
</evidence>
<evidence type="ECO:0000256" key="31">
    <source>
        <dbReference type="ARBA" id="ARBA00049443"/>
    </source>
</evidence>
<comment type="similarity">
    <text evidence="4 33 34">Belongs to the FMO family.</text>
</comment>
<organism evidence="35 36">
    <name type="scientific">Araneus ventricosus</name>
    <name type="common">Orbweaver spider</name>
    <name type="synonym">Epeira ventricosa</name>
    <dbReference type="NCBI Taxonomy" id="182803"/>
    <lineage>
        <taxon>Eukaryota</taxon>
        <taxon>Metazoa</taxon>
        <taxon>Ecdysozoa</taxon>
        <taxon>Arthropoda</taxon>
        <taxon>Chelicerata</taxon>
        <taxon>Arachnida</taxon>
        <taxon>Araneae</taxon>
        <taxon>Araneomorphae</taxon>
        <taxon>Entelegynae</taxon>
        <taxon>Araneoidea</taxon>
        <taxon>Araneidae</taxon>
        <taxon>Araneus</taxon>
    </lineage>
</organism>
<dbReference type="Gene3D" id="3.50.50.60">
    <property type="entry name" value="FAD/NAD(P)-binding domain"/>
    <property type="match status" value="1"/>
</dbReference>
<comment type="catalytic activity">
    <reaction evidence="21">
        <text>hexan-3-one + NADPH + O2 + H(+) = propyl propanoate + NADP(+) + H2O</text>
        <dbReference type="Rhea" id="RHEA:54848"/>
        <dbReference type="ChEBI" id="CHEBI:15377"/>
        <dbReference type="ChEBI" id="CHEBI:15378"/>
        <dbReference type="ChEBI" id="CHEBI:15379"/>
        <dbReference type="ChEBI" id="CHEBI:57783"/>
        <dbReference type="ChEBI" id="CHEBI:58349"/>
        <dbReference type="ChEBI" id="CHEBI:89828"/>
        <dbReference type="ChEBI" id="CHEBI:89891"/>
    </reaction>
    <physiologicalReaction direction="left-to-right" evidence="21">
        <dbReference type="Rhea" id="RHEA:54849"/>
    </physiologicalReaction>
</comment>
<evidence type="ECO:0000256" key="6">
    <source>
        <dbReference type="ARBA" id="ARBA00022553"/>
    </source>
</evidence>
<keyword evidence="11" id="KW-0492">Microsome</keyword>
<comment type="catalytic activity">
    <reaction evidence="25">
        <text>hexan-3-one + NADPH + O2 + H(+) = ethyl butanoate + NADP(+) + H2O</text>
        <dbReference type="Rhea" id="RHEA:54844"/>
        <dbReference type="ChEBI" id="CHEBI:15377"/>
        <dbReference type="ChEBI" id="CHEBI:15378"/>
        <dbReference type="ChEBI" id="CHEBI:15379"/>
        <dbReference type="ChEBI" id="CHEBI:57783"/>
        <dbReference type="ChEBI" id="CHEBI:58349"/>
        <dbReference type="ChEBI" id="CHEBI:88764"/>
        <dbReference type="ChEBI" id="CHEBI:89891"/>
    </reaction>
    <physiologicalReaction direction="left-to-right" evidence="25">
        <dbReference type="Rhea" id="RHEA:54845"/>
    </physiologicalReaction>
</comment>
<dbReference type="InterPro" id="IPR020946">
    <property type="entry name" value="Flavin_mOase-like"/>
</dbReference>
<comment type="subcellular location">
    <subcellularLocation>
        <location evidence="2">Endoplasmic reticulum membrane</location>
        <topology evidence="2">Single-pass membrane protein</topology>
    </subcellularLocation>
    <subcellularLocation>
        <location evidence="3">Microsome membrane</location>
    </subcellularLocation>
</comment>
<dbReference type="InterPro" id="IPR002257">
    <property type="entry name" value="Flavin_mOase_5"/>
</dbReference>
<evidence type="ECO:0000256" key="11">
    <source>
        <dbReference type="ARBA" id="ARBA00022848"/>
    </source>
</evidence>
<evidence type="ECO:0000256" key="9">
    <source>
        <dbReference type="ARBA" id="ARBA00022824"/>
    </source>
</evidence>
<dbReference type="FunFam" id="3.50.50.60:FF:000159">
    <property type="entry name" value="Dimethylaniline monooxygenase [N-oxide-forming]"/>
    <property type="match status" value="1"/>
</dbReference>
<keyword evidence="6" id="KW-0597">Phosphoprotein</keyword>
<evidence type="ECO:0000256" key="4">
    <source>
        <dbReference type="ARBA" id="ARBA00009183"/>
    </source>
</evidence>
<comment type="catalytic activity">
    <reaction evidence="24">
        <text>NADPH + O2 + H(+) = H2O2 + NADP(+)</text>
        <dbReference type="Rhea" id="RHEA:11260"/>
        <dbReference type="ChEBI" id="CHEBI:15378"/>
        <dbReference type="ChEBI" id="CHEBI:15379"/>
        <dbReference type="ChEBI" id="CHEBI:16240"/>
        <dbReference type="ChEBI" id="CHEBI:57783"/>
        <dbReference type="ChEBI" id="CHEBI:58349"/>
        <dbReference type="EC" id="1.6.3.1"/>
    </reaction>
    <physiologicalReaction direction="left-to-right" evidence="24">
        <dbReference type="Rhea" id="RHEA:11261"/>
    </physiologicalReaction>
</comment>
<comment type="catalytic activity">
    <reaction evidence="32">
        <text>octan-3-one + NADPH + O2 + H(+) = pentyl propanoate + NADP(+) + H2O</text>
        <dbReference type="Rhea" id="RHEA:54840"/>
        <dbReference type="ChEBI" id="CHEBI:15377"/>
        <dbReference type="ChEBI" id="CHEBI:15378"/>
        <dbReference type="ChEBI" id="CHEBI:15379"/>
        <dbReference type="ChEBI" id="CHEBI:57783"/>
        <dbReference type="ChEBI" id="CHEBI:58349"/>
        <dbReference type="ChEBI" id="CHEBI:80946"/>
        <dbReference type="ChEBI" id="CHEBI:87373"/>
    </reaction>
    <physiologicalReaction direction="left-to-right" evidence="32">
        <dbReference type="Rhea" id="RHEA:54841"/>
    </physiologicalReaction>
</comment>
<evidence type="ECO:0000256" key="27">
    <source>
        <dbReference type="ARBA" id="ARBA00048088"/>
    </source>
</evidence>
<dbReference type="GO" id="GO:0004499">
    <property type="term" value="F:N,N-dimethylaniline monooxygenase activity"/>
    <property type="evidence" value="ECO:0007669"/>
    <property type="project" value="UniProtKB-UniRule"/>
</dbReference>
<dbReference type="PRINTS" id="PR01125">
    <property type="entry name" value="FMOXYGENASE5"/>
</dbReference>
<comment type="catalytic activity">
    <reaction evidence="31">
        <text>N,N-dimethylaniline + NADPH + O2 + H(+) = N,N-dimethylaniline N-oxide + NADP(+) + H2O</text>
        <dbReference type="Rhea" id="RHEA:24468"/>
        <dbReference type="ChEBI" id="CHEBI:15377"/>
        <dbReference type="ChEBI" id="CHEBI:15378"/>
        <dbReference type="ChEBI" id="CHEBI:15379"/>
        <dbReference type="ChEBI" id="CHEBI:16269"/>
        <dbReference type="ChEBI" id="CHEBI:17735"/>
        <dbReference type="ChEBI" id="CHEBI:57783"/>
        <dbReference type="ChEBI" id="CHEBI:58349"/>
        <dbReference type="EC" id="1.14.13.8"/>
    </reaction>
    <physiologicalReaction direction="left-to-right" evidence="31">
        <dbReference type="Rhea" id="RHEA:24469"/>
    </physiologicalReaction>
</comment>
<evidence type="ECO:0000256" key="16">
    <source>
        <dbReference type="ARBA" id="ARBA00023098"/>
    </source>
</evidence>
<evidence type="ECO:0000256" key="30">
    <source>
        <dbReference type="ARBA" id="ARBA00048990"/>
    </source>
</evidence>
<evidence type="ECO:0000256" key="12">
    <source>
        <dbReference type="ARBA" id="ARBA00022857"/>
    </source>
</evidence>
<dbReference type="GO" id="GO:0006629">
    <property type="term" value="P:lipid metabolic process"/>
    <property type="evidence" value="ECO:0007669"/>
    <property type="project" value="UniProtKB-KW"/>
</dbReference>
<dbReference type="InterPro" id="IPR036188">
    <property type="entry name" value="FAD/NAD-bd_sf"/>
</dbReference>
<evidence type="ECO:0000256" key="8">
    <source>
        <dbReference type="ARBA" id="ARBA00022692"/>
    </source>
</evidence>
<dbReference type="SUPFAM" id="SSF51905">
    <property type="entry name" value="FAD/NAD(P)-binding domain"/>
    <property type="match status" value="2"/>
</dbReference>
<evidence type="ECO:0000256" key="22">
    <source>
        <dbReference type="ARBA" id="ARBA00047574"/>
    </source>
</evidence>
<evidence type="ECO:0000256" key="32">
    <source>
        <dbReference type="ARBA" id="ARBA00049475"/>
    </source>
</evidence>
<keyword evidence="9 33" id="KW-0256">Endoplasmic reticulum</keyword>
<evidence type="ECO:0000256" key="18">
    <source>
        <dbReference type="ARBA" id="ARBA00045722"/>
    </source>
</evidence>
<sequence length="558" mass="62674">MPSSTLVVHALLSCPPSDLLARRLPVHQAGDAALRTFYDLLAAHLEDFPCAFKMGTIKKHILVVGAGMSGLTAIKACKEENIDVICYEKSGELGGLWRYQESSSDAYTSVMKNTISNTSKEMSAFSDFPPPAQFPTYLHHTMCLKYLEMYAENFDLLGSISYYQEVLEIIPSEDYGTTGKWLVKVRNLRSDATREEIFDGVMVCIGHHGCPYTPSYPNLDLFTGPTLHSSNYKSSSGMENLRVLVVGAGNSGCDIAAELANVAKKVYLSTRRGAWIYPRLFKKGKPMDVTLTRRCNMVLPPSYFAKRVEKTLNKKMDHTRFGIKPHHSVTSQHPTISDEIQYRLLTGSVIAKKDVKEFFQNGVLFDGDEEMTTIDAVIFATGFYIKFPFLTDDILRVGKNNKVLLFKNMFPPQLKHHSLAVIGLIQPSGSLFPVAELQSRCFAALMTGKCQLPSTEKMLACVRATEGFRARNYVQSSRHSVEAPYIAYMDDLAGMFGVKPNWAAFMLKDPKLLKACFFGPCLPYQYRLNGTHKWEGARDAILNYKKRMYDHLRNGREN</sequence>
<evidence type="ECO:0000256" key="17">
    <source>
        <dbReference type="ARBA" id="ARBA00023136"/>
    </source>
</evidence>
<evidence type="ECO:0000256" key="15">
    <source>
        <dbReference type="ARBA" id="ARBA00023033"/>
    </source>
</evidence>
<dbReference type="GO" id="GO:0050660">
    <property type="term" value="F:flavin adenine dinucleotide binding"/>
    <property type="evidence" value="ECO:0007669"/>
    <property type="project" value="InterPro"/>
</dbReference>
<comment type="catalytic activity">
    <reaction evidence="28">
        <text>octan-3-one + NADPH + O2 + H(+) = ethyl hexanoate + NADP(+) + H2O</text>
        <dbReference type="Rhea" id="RHEA:54856"/>
        <dbReference type="ChEBI" id="CHEBI:15377"/>
        <dbReference type="ChEBI" id="CHEBI:15378"/>
        <dbReference type="ChEBI" id="CHEBI:15379"/>
        <dbReference type="ChEBI" id="CHEBI:57783"/>
        <dbReference type="ChEBI" id="CHEBI:58349"/>
        <dbReference type="ChEBI" id="CHEBI:80946"/>
        <dbReference type="ChEBI" id="CHEBI:86055"/>
    </reaction>
    <physiologicalReaction direction="left-to-right" evidence="28">
        <dbReference type="Rhea" id="RHEA:54857"/>
    </physiologicalReaction>
</comment>
<evidence type="ECO:0000256" key="1">
    <source>
        <dbReference type="ARBA" id="ARBA00001974"/>
    </source>
</evidence>
<evidence type="ECO:0000313" key="36">
    <source>
        <dbReference type="Proteomes" id="UP000499080"/>
    </source>
</evidence>
<evidence type="ECO:0000313" key="35">
    <source>
        <dbReference type="EMBL" id="GBL81295.1"/>
    </source>
</evidence>
<dbReference type="GO" id="GO:0050661">
    <property type="term" value="F:NADP binding"/>
    <property type="evidence" value="ECO:0007669"/>
    <property type="project" value="InterPro"/>
</dbReference>
<comment type="caution">
    <text evidence="35">The sequence shown here is derived from an EMBL/GenBank/DDBJ whole genome shotgun (WGS) entry which is preliminary data.</text>
</comment>
<evidence type="ECO:0000256" key="28">
    <source>
        <dbReference type="ARBA" id="ARBA00048459"/>
    </source>
</evidence>
<dbReference type="GO" id="GO:0034899">
    <property type="term" value="F:trimethylamine monooxygenase activity"/>
    <property type="evidence" value="ECO:0007669"/>
    <property type="project" value="UniProtKB-EC"/>
</dbReference>
<evidence type="ECO:0000256" key="34">
    <source>
        <dbReference type="RuleBase" id="RU361177"/>
    </source>
</evidence>
<evidence type="ECO:0000256" key="14">
    <source>
        <dbReference type="ARBA" id="ARBA00023002"/>
    </source>
</evidence>
<evidence type="ECO:0000256" key="23">
    <source>
        <dbReference type="ARBA" id="ARBA00047855"/>
    </source>
</evidence>
<accession>A0A4Y2AQ13</accession>
<keyword evidence="14 33" id="KW-0560">Oxidoreductase</keyword>
<dbReference type="GO" id="GO:0016174">
    <property type="term" value="F:NAD(P)H oxidase H2O2-forming activity"/>
    <property type="evidence" value="ECO:0007669"/>
    <property type="project" value="UniProtKB-EC"/>
</dbReference>
<dbReference type="PRINTS" id="PR00370">
    <property type="entry name" value="FMOXYGENASE"/>
</dbReference>
<dbReference type="Pfam" id="PF00743">
    <property type="entry name" value="FMO-like"/>
    <property type="match status" value="1"/>
</dbReference>
<keyword evidence="13" id="KW-1133">Transmembrane helix</keyword>
<evidence type="ECO:0000256" key="25">
    <source>
        <dbReference type="ARBA" id="ARBA00047977"/>
    </source>
</evidence>